<dbReference type="Proteomes" id="UP001328107">
    <property type="component" value="Unassembled WGS sequence"/>
</dbReference>
<dbReference type="Gene3D" id="1.10.490.10">
    <property type="entry name" value="Globins"/>
    <property type="match status" value="1"/>
</dbReference>
<dbReference type="GO" id="GO:0020037">
    <property type="term" value="F:heme binding"/>
    <property type="evidence" value="ECO:0007669"/>
    <property type="project" value="InterPro"/>
</dbReference>
<evidence type="ECO:0000256" key="3">
    <source>
        <dbReference type="ARBA" id="ARBA00023004"/>
    </source>
</evidence>
<dbReference type="GO" id="GO:0046872">
    <property type="term" value="F:metal ion binding"/>
    <property type="evidence" value="ECO:0007669"/>
    <property type="project" value="UniProtKB-KW"/>
</dbReference>
<sequence>SALHRPPLNYPFFRPSPPFALSLLRSLMGGGASSGRPTPSSEAIVVKKSDQAADAPPETDPRLPFANFRELFTLKNFWKTIKRNDVACGKTMLAKYLSELPENQEKYKKLASISGTPAADNSNPAFEAVAGAYLKVFDDVINSVEEKPADVQAAIDRLKNVGKMHRAKSIQGMTTGSFQAMEGPFIHMAQEILQDRFNDKAESLFRKFFQFCLKYLVEGFNG</sequence>
<reference evidence="7" key="1">
    <citation type="submission" date="2022-10" db="EMBL/GenBank/DDBJ databases">
        <title>Genome assembly of Pristionchus species.</title>
        <authorList>
            <person name="Yoshida K."/>
            <person name="Sommer R.J."/>
        </authorList>
    </citation>
    <scope>NUCLEOTIDE SEQUENCE [LARGE SCALE GENOMIC DNA]</scope>
    <source>
        <strain evidence="7">RS5460</strain>
    </source>
</reference>
<dbReference type="GO" id="GO:0019825">
    <property type="term" value="F:oxygen binding"/>
    <property type="evidence" value="ECO:0007669"/>
    <property type="project" value="InterPro"/>
</dbReference>
<keyword evidence="7" id="KW-1185">Reference proteome</keyword>
<name>A0AAN4Z7D9_9BILA</name>
<dbReference type="InterPro" id="IPR012292">
    <property type="entry name" value="Globin/Proto"/>
</dbReference>
<dbReference type="PANTHER" id="PTHR46458">
    <property type="entry name" value="BLR2807 PROTEIN"/>
    <property type="match status" value="1"/>
</dbReference>
<keyword evidence="2" id="KW-0479">Metal-binding</keyword>
<keyword evidence="1 4" id="KW-0349">Heme</keyword>
<dbReference type="InterPro" id="IPR050532">
    <property type="entry name" value="Globin-like_OT"/>
</dbReference>
<evidence type="ECO:0000313" key="7">
    <source>
        <dbReference type="Proteomes" id="UP001328107"/>
    </source>
</evidence>
<protein>
    <recommendedName>
        <fullName evidence="5">Globin domain-containing protein</fullName>
    </recommendedName>
</protein>
<dbReference type="InterPro" id="IPR000971">
    <property type="entry name" value="Globin"/>
</dbReference>
<keyword evidence="4" id="KW-0561">Oxygen transport</keyword>
<dbReference type="Pfam" id="PF00042">
    <property type="entry name" value="Globin"/>
    <property type="match status" value="1"/>
</dbReference>
<comment type="similarity">
    <text evidence="4">Belongs to the globin family.</text>
</comment>
<keyword evidence="4" id="KW-0813">Transport</keyword>
<evidence type="ECO:0000256" key="2">
    <source>
        <dbReference type="ARBA" id="ARBA00022723"/>
    </source>
</evidence>
<evidence type="ECO:0000256" key="1">
    <source>
        <dbReference type="ARBA" id="ARBA00022617"/>
    </source>
</evidence>
<dbReference type="InterPro" id="IPR009050">
    <property type="entry name" value="Globin-like_sf"/>
</dbReference>
<keyword evidence="3" id="KW-0408">Iron</keyword>
<comment type="caution">
    <text evidence="6">The sequence shown here is derived from an EMBL/GenBank/DDBJ whole genome shotgun (WGS) entry which is preliminary data.</text>
</comment>
<organism evidence="6 7">
    <name type="scientific">Pristionchus mayeri</name>
    <dbReference type="NCBI Taxonomy" id="1317129"/>
    <lineage>
        <taxon>Eukaryota</taxon>
        <taxon>Metazoa</taxon>
        <taxon>Ecdysozoa</taxon>
        <taxon>Nematoda</taxon>
        <taxon>Chromadorea</taxon>
        <taxon>Rhabditida</taxon>
        <taxon>Rhabditina</taxon>
        <taxon>Diplogasteromorpha</taxon>
        <taxon>Diplogasteroidea</taxon>
        <taxon>Neodiplogasteridae</taxon>
        <taxon>Pristionchus</taxon>
    </lineage>
</organism>
<accession>A0AAN4Z7D9</accession>
<dbReference type="PANTHER" id="PTHR46458:SF5">
    <property type="entry name" value="GLOBIN FAMILY PROFILE DOMAIN-CONTAINING PROTEIN"/>
    <property type="match status" value="1"/>
</dbReference>
<dbReference type="EMBL" id="BTRK01000002">
    <property type="protein sequence ID" value="GMR34689.1"/>
    <property type="molecule type" value="Genomic_DNA"/>
</dbReference>
<feature type="non-terminal residue" evidence="6">
    <location>
        <position position="1"/>
    </location>
</feature>
<evidence type="ECO:0000313" key="6">
    <source>
        <dbReference type="EMBL" id="GMR34689.1"/>
    </source>
</evidence>
<proteinExistence type="inferred from homology"/>
<evidence type="ECO:0000256" key="4">
    <source>
        <dbReference type="RuleBase" id="RU000356"/>
    </source>
</evidence>
<dbReference type="SUPFAM" id="SSF46458">
    <property type="entry name" value="Globin-like"/>
    <property type="match status" value="1"/>
</dbReference>
<gene>
    <name evidence="6" type="ORF">PMAYCL1PPCAC_04884</name>
</gene>
<dbReference type="GO" id="GO:0005344">
    <property type="term" value="F:oxygen carrier activity"/>
    <property type="evidence" value="ECO:0007669"/>
    <property type="project" value="UniProtKB-KW"/>
</dbReference>
<dbReference type="AlphaFoldDB" id="A0AAN4Z7D9"/>
<evidence type="ECO:0000259" key="5">
    <source>
        <dbReference type="Pfam" id="PF00042"/>
    </source>
</evidence>
<feature type="domain" description="Globin" evidence="5">
    <location>
        <begin position="92"/>
        <end position="210"/>
    </location>
</feature>